<comment type="subcellular location">
    <subcellularLocation>
        <location evidence="1">Cell membrane</location>
        <topology evidence="1">Peripheral membrane protein</topology>
    </subcellularLocation>
</comment>
<dbReference type="PROSITE" id="PS50893">
    <property type="entry name" value="ABC_TRANSPORTER_2"/>
    <property type="match status" value="1"/>
</dbReference>
<evidence type="ECO:0000256" key="6">
    <source>
        <dbReference type="ARBA" id="ARBA00023251"/>
    </source>
</evidence>
<keyword evidence="5 9" id="KW-0067">ATP-binding</keyword>
<gene>
    <name evidence="9" type="ORF">EM848_04305</name>
    <name evidence="8" type="ORF">EMO90_07275</name>
</gene>
<sequence length="253" mass="28137">MLDVRHITKAFGGTAVSDDVSFAVDRGRILAIVGPNGAGKSTLLRQVCGLITPDSGRILFEGRPLEDFGPDLYRHLSAVLEDSSLAYTFLKGWDNLYYQGALYGLNRRQTEERAALLLDALDLRRHMGKRVGDWSRGTQQKLALVVGLLARPQLMLLDEPTLGLDVVSKRDFMAVVRQCADEGMSVIITSHQSEVIDGMADDMLLLESGRVRWKGGSADFMRQFQRPGEALEDTLLRLFRQTEHDANETTEAD</sequence>
<dbReference type="Pfam" id="PF00005">
    <property type="entry name" value="ABC_tran"/>
    <property type="match status" value="1"/>
</dbReference>
<comment type="similarity">
    <text evidence="2">Belongs to the ABC transporter superfamily.</text>
</comment>
<dbReference type="SMART" id="SM00382">
    <property type="entry name" value="AAA"/>
    <property type="match status" value="1"/>
</dbReference>
<evidence type="ECO:0000256" key="5">
    <source>
        <dbReference type="ARBA" id="ARBA00022840"/>
    </source>
</evidence>
<evidence type="ECO:0000256" key="1">
    <source>
        <dbReference type="ARBA" id="ARBA00004202"/>
    </source>
</evidence>
<dbReference type="EMBL" id="RZOA01000006">
    <property type="protein sequence ID" value="KAA8823760.1"/>
    <property type="molecule type" value="Genomic_DNA"/>
</dbReference>
<protein>
    <submittedName>
        <fullName evidence="9">ABC transporter ATP-binding protein</fullName>
    </submittedName>
</protein>
<accession>A0A5J5DUH8</accession>
<evidence type="ECO:0000313" key="11">
    <source>
        <dbReference type="Proteomes" id="UP000374630"/>
    </source>
</evidence>
<dbReference type="AlphaFoldDB" id="A0A5J5DUH8"/>
<dbReference type="InterPro" id="IPR050763">
    <property type="entry name" value="ABC_transporter_ATP-binding"/>
</dbReference>
<reference evidence="10 11" key="1">
    <citation type="journal article" date="2019" name="Syst. Appl. Microbiol.">
        <title>Characterization of Bifidobacterium species in feaces of the Egyptian fruit bat: Description of B. vespertilionis sp. nov. and B. rousetti sp. nov.</title>
        <authorList>
            <person name="Modesto M."/>
            <person name="Satti M."/>
            <person name="Watanabe K."/>
            <person name="Puglisi E."/>
            <person name="Morelli L."/>
            <person name="Huang C.-H."/>
            <person name="Liou J.-S."/>
            <person name="Miyashita M."/>
            <person name="Tamura T."/>
            <person name="Saito S."/>
            <person name="Mori K."/>
            <person name="Huang L."/>
            <person name="Sciavilla P."/>
            <person name="Sandri C."/>
            <person name="Spiezio C."/>
            <person name="Vitali F."/>
            <person name="Cavalieri D."/>
            <person name="Perpetuini G."/>
            <person name="Tofalo R."/>
            <person name="Bonetti A."/>
            <person name="Arita M."/>
            <person name="Mattarelli P."/>
        </authorList>
    </citation>
    <scope>NUCLEOTIDE SEQUENCE [LARGE SCALE GENOMIC DNA]</scope>
    <source>
        <strain evidence="8 11">RST16</strain>
        <strain evidence="9 10">RST8</strain>
    </source>
</reference>
<dbReference type="SUPFAM" id="SSF52540">
    <property type="entry name" value="P-loop containing nucleoside triphosphate hydrolases"/>
    <property type="match status" value="1"/>
</dbReference>
<keyword evidence="6" id="KW-0046">Antibiotic resistance</keyword>
<evidence type="ECO:0000256" key="3">
    <source>
        <dbReference type="ARBA" id="ARBA00022448"/>
    </source>
</evidence>
<comment type="caution">
    <text evidence="9">The sequence shown here is derived from an EMBL/GenBank/DDBJ whole genome shotgun (WGS) entry which is preliminary data.</text>
</comment>
<dbReference type="Proteomes" id="UP000345527">
    <property type="component" value="Unassembled WGS sequence"/>
</dbReference>
<dbReference type="GO" id="GO:0016887">
    <property type="term" value="F:ATP hydrolysis activity"/>
    <property type="evidence" value="ECO:0007669"/>
    <property type="project" value="InterPro"/>
</dbReference>
<proteinExistence type="inferred from homology"/>
<dbReference type="InterPro" id="IPR003439">
    <property type="entry name" value="ABC_transporter-like_ATP-bd"/>
</dbReference>
<feature type="domain" description="ABC transporter" evidence="7">
    <location>
        <begin position="2"/>
        <end position="233"/>
    </location>
</feature>
<evidence type="ECO:0000313" key="10">
    <source>
        <dbReference type="Proteomes" id="UP000345527"/>
    </source>
</evidence>
<evidence type="ECO:0000259" key="7">
    <source>
        <dbReference type="PROSITE" id="PS50893"/>
    </source>
</evidence>
<evidence type="ECO:0000256" key="2">
    <source>
        <dbReference type="ARBA" id="ARBA00005417"/>
    </source>
</evidence>
<dbReference type="EMBL" id="RZNZ01000009">
    <property type="protein sequence ID" value="KAA8820008.1"/>
    <property type="molecule type" value="Genomic_DNA"/>
</dbReference>
<dbReference type="PANTHER" id="PTHR42711:SF5">
    <property type="entry name" value="ABC TRANSPORTER ATP-BINDING PROTEIN NATA"/>
    <property type="match status" value="1"/>
</dbReference>
<dbReference type="InterPro" id="IPR003593">
    <property type="entry name" value="AAA+_ATPase"/>
</dbReference>
<dbReference type="OrthoDB" id="9804819at2"/>
<dbReference type="GO" id="GO:0046677">
    <property type="term" value="P:response to antibiotic"/>
    <property type="evidence" value="ECO:0007669"/>
    <property type="project" value="UniProtKB-KW"/>
</dbReference>
<dbReference type="RefSeq" id="WP_150353703.1">
    <property type="nucleotide sequence ID" value="NZ_RZNZ01000009.1"/>
</dbReference>
<name>A0A5J5DUH8_9BIFI</name>
<dbReference type="InterPro" id="IPR027417">
    <property type="entry name" value="P-loop_NTPase"/>
</dbReference>
<keyword evidence="11" id="KW-1185">Reference proteome</keyword>
<dbReference type="CDD" id="cd03230">
    <property type="entry name" value="ABC_DR_subfamily_A"/>
    <property type="match status" value="1"/>
</dbReference>
<organism evidence="9 10">
    <name type="scientific">Bifidobacterium vespertilionis</name>
    <dbReference type="NCBI Taxonomy" id="2562524"/>
    <lineage>
        <taxon>Bacteria</taxon>
        <taxon>Bacillati</taxon>
        <taxon>Actinomycetota</taxon>
        <taxon>Actinomycetes</taxon>
        <taxon>Bifidobacteriales</taxon>
        <taxon>Bifidobacteriaceae</taxon>
        <taxon>Bifidobacterium</taxon>
    </lineage>
</organism>
<dbReference type="PANTHER" id="PTHR42711">
    <property type="entry name" value="ABC TRANSPORTER ATP-BINDING PROTEIN"/>
    <property type="match status" value="1"/>
</dbReference>
<dbReference type="Proteomes" id="UP000374630">
    <property type="component" value="Unassembled WGS sequence"/>
</dbReference>
<evidence type="ECO:0000256" key="4">
    <source>
        <dbReference type="ARBA" id="ARBA00022741"/>
    </source>
</evidence>
<evidence type="ECO:0000313" key="9">
    <source>
        <dbReference type="EMBL" id="KAA8823760.1"/>
    </source>
</evidence>
<evidence type="ECO:0000313" key="8">
    <source>
        <dbReference type="EMBL" id="KAA8820008.1"/>
    </source>
</evidence>
<keyword evidence="3" id="KW-0813">Transport</keyword>
<dbReference type="GO" id="GO:0005886">
    <property type="term" value="C:plasma membrane"/>
    <property type="evidence" value="ECO:0007669"/>
    <property type="project" value="UniProtKB-SubCell"/>
</dbReference>
<dbReference type="Gene3D" id="3.40.50.300">
    <property type="entry name" value="P-loop containing nucleotide triphosphate hydrolases"/>
    <property type="match status" value="1"/>
</dbReference>
<dbReference type="GO" id="GO:0005524">
    <property type="term" value="F:ATP binding"/>
    <property type="evidence" value="ECO:0007669"/>
    <property type="project" value="UniProtKB-KW"/>
</dbReference>
<keyword evidence="4" id="KW-0547">Nucleotide-binding</keyword>